<evidence type="ECO:0008006" key="2">
    <source>
        <dbReference type="Google" id="ProtNLM"/>
    </source>
</evidence>
<organism evidence="1">
    <name type="scientific">Aphanomyces invadans</name>
    <dbReference type="NCBI Taxonomy" id="157072"/>
    <lineage>
        <taxon>Eukaryota</taxon>
        <taxon>Sar</taxon>
        <taxon>Stramenopiles</taxon>
        <taxon>Oomycota</taxon>
        <taxon>Saprolegniomycetes</taxon>
        <taxon>Saprolegniales</taxon>
        <taxon>Verrucalvaceae</taxon>
        <taxon>Aphanomyces</taxon>
    </lineage>
</organism>
<accession>A0A024T7X2</accession>
<protein>
    <recommendedName>
        <fullName evidence="2">DDE-1 domain-containing protein</fullName>
    </recommendedName>
</protein>
<evidence type="ECO:0000313" key="1">
    <source>
        <dbReference type="EMBL" id="ETV89959.1"/>
    </source>
</evidence>
<sequence length="107" mass="11863">MSPHRSITRKWMPGSKKAKKRITMAFTTNAAGIHTTHHSFIGTAAKLNCFGGQTPAEIGFDYHGRQNGKTGTTSPMLVDSAPPHLAKYKQRQFQNALEQINEVVARR</sequence>
<dbReference type="AlphaFoldDB" id="A0A024T7X2"/>
<dbReference type="RefSeq" id="XP_008881411.1">
    <property type="nucleotide sequence ID" value="XM_008883189.1"/>
</dbReference>
<dbReference type="GeneID" id="20092254"/>
<proteinExistence type="predicted"/>
<dbReference type="EMBL" id="KI914169">
    <property type="protein sequence ID" value="ETV89959.1"/>
    <property type="molecule type" value="Genomic_DNA"/>
</dbReference>
<dbReference type="VEuPathDB" id="FungiDB:H310_15204"/>
<reference evidence="1" key="1">
    <citation type="submission" date="2013-12" db="EMBL/GenBank/DDBJ databases">
        <title>The Genome Sequence of Aphanomyces invadans NJM9701.</title>
        <authorList>
            <consortium name="The Broad Institute Genomics Platform"/>
            <person name="Russ C."/>
            <person name="Tyler B."/>
            <person name="van West P."/>
            <person name="Dieguez-Uribeondo J."/>
            <person name="Young S.K."/>
            <person name="Zeng Q."/>
            <person name="Gargeya S."/>
            <person name="Fitzgerald M."/>
            <person name="Abouelleil A."/>
            <person name="Alvarado L."/>
            <person name="Chapman S.B."/>
            <person name="Gainer-Dewar J."/>
            <person name="Goldberg J."/>
            <person name="Griggs A."/>
            <person name="Gujja S."/>
            <person name="Hansen M."/>
            <person name="Howarth C."/>
            <person name="Imamovic A."/>
            <person name="Ireland A."/>
            <person name="Larimer J."/>
            <person name="McCowan C."/>
            <person name="Murphy C."/>
            <person name="Pearson M."/>
            <person name="Poon T.W."/>
            <person name="Priest M."/>
            <person name="Roberts A."/>
            <person name="Saif S."/>
            <person name="Shea T."/>
            <person name="Sykes S."/>
            <person name="Wortman J."/>
            <person name="Nusbaum C."/>
            <person name="Birren B."/>
        </authorList>
    </citation>
    <scope>NUCLEOTIDE SEQUENCE [LARGE SCALE GENOMIC DNA]</scope>
    <source>
        <strain evidence="1">NJM9701</strain>
    </source>
</reference>
<name>A0A024T7X2_9STRA</name>
<gene>
    <name evidence="1" type="ORF">H310_15204</name>
</gene>